<evidence type="ECO:0000256" key="11">
    <source>
        <dbReference type="ARBA" id="ARBA00023136"/>
    </source>
</evidence>
<comment type="subcellular location">
    <subcellularLocation>
        <location evidence="2">Endoplasmic reticulum membrane</location>
    </subcellularLocation>
</comment>
<reference evidence="13" key="1">
    <citation type="submission" date="2022-01" db="UniProtKB">
        <authorList>
            <consortium name="EnsemblMetazoa"/>
        </authorList>
    </citation>
    <scope>IDENTIFICATION</scope>
</reference>
<keyword evidence="7" id="KW-0812">Transmembrane</keyword>
<dbReference type="GeneID" id="106662915"/>
<dbReference type="UniPathway" id="UPA00378"/>
<evidence type="ECO:0000313" key="14">
    <source>
        <dbReference type="Proteomes" id="UP000494040"/>
    </source>
</evidence>
<keyword evidence="10" id="KW-1133">Transmembrane helix</keyword>
<dbReference type="CTD" id="33298"/>
<evidence type="ECO:0000256" key="8">
    <source>
        <dbReference type="ARBA" id="ARBA00022824"/>
    </source>
</evidence>
<dbReference type="GO" id="GO:0005789">
    <property type="term" value="C:endoplasmic reticulum membrane"/>
    <property type="evidence" value="ECO:0007669"/>
    <property type="project" value="UniProtKB-SubCell"/>
</dbReference>
<sequence length="241" mass="27453">MHRLSRCGGRLLLGLLHFGFALFLALGRLIRPLLRRPGLLHLQEAAFGKVPSHLALILGPEEASYDDMVKLIAWSFPVGIKHLSLYDPKNGIEAEKLFENVRKSGRQYIPKIKWGNSFSEEIKNQSKKSINGYRWNPTLTVHIYKREDGLPRIVETAKELFSAGCMSVDREILGMKLQGSLAAPDPDLAVICGDTLCYYAFPPWHLRITQMLTLETHHNFTANQFVQLLKDYCKCEQRYGK</sequence>
<evidence type="ECO:0000256" key="7">
    <source>
        <dbReference type="ARBA" id="ARBA00022692"/>
    </source>
</evidence>
<evidence type="ECO:0000256" key="12">
    <source>
        <dbReference type="ARBA" id="ARBA00047353"/>
    </source>
</evidence>
<accession>A0A8I6RGE7</accession>
<comment type="pathway">
    <text evidence="3">Protein modification; protein glycosylation.</text>
</comment>
<dbReference type="InterPro" id="IPR038887">
    <property type="entry name" value="Nus1/NgBR"/>
</dbReference>
<keyword evidence="9" id="KW-0460">Magnesium</keyword>
<dbReference type="Gene3D" id="3.40.1180.10">
    <property type="entry name" value="Decaprenyl diphosphate synthase-like"/>
    <property type="match status" value="1"/>
</dbReference>
<dbReference type="GO" id="GO:0045547">
    <property type="term" value="F:ditrans,polycis-polyprenyl diphosphate synthase [(2E,6E)-farnesyl diphosphate specific] activity"/>
    <property type="evidence" value="ECO:0007669"/>
    <property type="project" value="UniProtKB-EC"/>
</dbReference>
<evidence type="ECO:0000256" key="5">
    <source>
        <dbReference type="ARBA" id="ARBA00012596"/>
    </source>
</evidence>
<dbReference type="AlphaFoldDB" id="A0A8I6RGE7"/>
<comment type="cofactor">
    <cofactor evidence="1">
        <name>Mg(2+)</name>
        <dbReference type="ChEBI" id="CHEBI:18420"/>
    </cofactor>
</comment>
<keyword evidence="6" id="KW-0808">Transferase</keyword>
<dbReference type="OrthoDB" id="19639at2759"/>
<evidence type="ECO:0000313" key="13">
    <source>
        <dbReference type="EnsemblMetazoa" id="XP_014242849.1"/>
    </source>
</evidence>
<dbReference type="SUPFAM" id="SSF64005">
    <property type="entry name" value="Undecaprenyl diphosphate synthase"/>
    <property type="match status" value="1"/>
</dbReference>
<dbReference type="PANTHER" id="PTHR21528:SF0">
    <property type="entry name" value="DEHYDRODOLICHYL DIPHOSPHATE SYNTHASE COMPLEX SUBUNIT NUS1"/>
    <property type="match status" value="1"/>
</dbReference>
<organism evidence="13 14">
    <name type="scientific">Cimex lectularius</name>
    <name type="common">Bed bug</name>
    <name type="synonym">Acanthia lectularia</name>
    <dbReference type="NCBI Taxonomy" id="79782"/>
    <lineage>
        <taxon>Eukaryota</taxon>
        <taxon>Metazoa</taxon>
        <taxon>Ecdysozoa</taxon>
        <taxon>Arthropoda</taxon>
        <taxon>Hexapoda</taxon>
        <taxon>Insecta</taxon>
        <taxon>Pterygota</taxon>
        <taxon>Neoptera</taxon>
        <taxon>Paraneoptera</taxon>
        <taxon>Hemiptera</taxon>
        <taxon>Heteroptera</taxon>
        <taxon>Panheteroptera</taxon>
        <taxon>Cimicomorpha</taxon>
        <taxon>Cimicidae</taxon>
        <taxon>Cimex</taxon>
    </lineage>
</organism>
<evidence type="ECO:0000256" key="10">
    <source>
        <dbReference type="ARBA" id="ARBA00022989"/>
    </source>
</evidence>
<dbReference type="EC" id="2.5.1.87" evidence="5"/>
<dbReference type="RefSeq" id="XP_014242849.1">
    <property type="nucleotide sequence ID" value="XM_014387363.2"/>
</dbReference>
<dbReference type="OMA" id="AWSSCAG"/>
<evidence type="ECO:0000256" key="4">
    <source>
        <dbReference type="ARBA" id="ARBA00005432"/>
    </source>
</evidence>
<comment type="catalytic activity">
    <reaction evidence="12">
        <text>n isopentenyl diphosphate + (2E,6E)-farnesyl diphosphate = a di-trans,poly-cis-polyprenyl diphosphate + n diphosphate</text>
        <dbReference type="Rhea" id="RHEA:53008"/>
        <dbReference type="Rhea" id="RHEA-COMP:19494"/>
        <dbReference type="ChEBI" id="CHEBI:33019"/>
        <dbReference type="ChEBI" id="CHEBI:128769"/>
        <dbReference type="ChEBI" id="CHEBI:136960"/>
        <dbReference type="ChEBI" id="CHEBI:175763"/>
        <dbReference type="EC" id="2.5.1.87"/>
    </reaction>
</comment>
<evidence type="ECO:0000256" key="2">
    <source>
        <dbReference type="ARBA" id="ARBA00004586"/>
    </source>
</evidence>
<protein>
    <recommendedName>
        <fullName evidence="5">ditrans,polycis-polyprenyl diphosphate synthase [(2E,6E)-farnesyldiphosphate specific]</fullName>
        <ecNumber evidence="5">2.5.1.87</ecNumber>
    </recommendedName>
</protein>
<evidence type="ECO:0000256" key="9">
    <source>
        <dbReference type="ARBA" id="ARBA00022842"/>
    </source>
</evidence>
<evidence type="ECO:0000256" key="1">
    <source>
        <dbReference type="ARBA" id="ARBA00001946"/>
    </source>
</evidence>
<dbReference type="EnsemblMetazoa" id="XM_014387363.2">
    <property type="protein sequence ID" value="XP_014242849.1"/>
    <property type="gene ID" value="LOC106662915"/>
</dbReference>
<dbReference type="Proteomes" id="UP000494040">
    <property type="component" value="Unassembled WGS sequence"/>
</dbReference>
<proteinExistence type="inferred from homology"/>
<dbReference type="PANTHER" id="PTHR21528">
    <property type="entry name" value="DEHYDRODOLICHYL DIPHOSPHATE SYNTHASE COMPLEX SUBUNIT NUS1"/>
    <property type="match status" value="1"/>
</dbReference>
<comment type="similarity">
    <text evidence="4">Belongs to the UPP synthase family.</text>
</comment>
<dbReference type="GO" id="GO:1904423">
    <property type="term" value="C:dehydrodolichyl diphosphate synthase complex"/>
    <property type="evidence" value="ECO:0007669"/>
    <property type="project" value="InterPro"/>
</dbReference>
<name>A0A8I6RGE7_CIMLE</name>
<evidence type="ECO:0000256" key="3">
    <source>
        <dbReference type="ARBA" id="ARBA00004922"/>
    </source>
</evidence>
<dbReference type="KEGG" id="clec:106662915"/>
<keyword evidence="11" id="KW-0472">Membrane</keyword>
<keyword evidence="8" id="KW-0256">Endoplasmic reticulum</keyword>
<dbReference type="InterPro" id="IPR036424">
    <property type="entry name" value="UPP_synth-like_sf"/>
</dbReference>
<evidence type="ECO:0000256" key="6">
    <source>
        <dbReference type="ARBA" id="ARBA00022679"/>
    </source>
</evidence>
<keyword evidence="14" id="KW-1185">Reference proteome</keyword>